<protein>
    <recommendedName>
        <fullName evidence="10">Polyprenyl synthetase</fullName>
    </recommendedName>
</protein>
<accession>A0A1F7Y4S6</accession>
<comment type="similarity">
    <text evidence="2 7">Belongs to the FPP/GGPP synthase family.</text>
</comment>
<evidence type="ECO:0008006" key="10">
    <source>
        <dbReference type="Google" id="ProtNLM"/>
    </source>
</evidence>
<evidence type="ECO:0000256" key="6">
    <source>
        <dbReference type="ARBA" id="ARBA00023229"/>
    </source>
</evidence>
<keyword evidence="4" id="KW-0479">Metal-binding</keyword>
<dbReference type="CDD" id="cd00685">
    <property type="entry name" value="Trans_IPPS_HT"/>
    <property type="match status" value="1"/>
</dbReference>
<keyword evidence="6" id="KW-0414">Isoprene biosynthesis</keyword>
<evidence type="ECO:0000256" key="5">
    <source>
        <dbReference type="ARBA" id="ARBA00022842"/>
    </source>
</evidence>
<dbReference type="Pfam" id="PF00348">
    <property type="entry name" value="polyprenyl_synt"/>
    <property type="match status" value="1"/>
</dbReference>
<dbReference type="GO" id="GO:0008299">
    <property type="term" value="P:isoprenoid biosynthetic process"/>
    <property type="evidence" value="ECO:0007669"/>
    <property type="project" value="UniProtKB-KW"/>
</dbReference>
<dbReference type="Gene3D" id="1.10.600.10">
    <property type="entry name" value="Farnesyl Diphosphate Synthase"/>
    <property type="match status" value="1"/>
</dbReference>
<comment type="cofactor">
    <cofactor evidence="1">
        <name>Mg(2+)</name>
        <dbReference type="ChEBI" id="CHEBI:18420"/>
    </cofactor>
</comment>
<evidence type="ECO:0000256" key="1">
    <source>
        <dbReference type="ARBA" id="ARBA00001946"/>
    </source>
</evidence>
<gene>
    <name evidence="8" type="ORF">A2714_02155</name>
</gene>
<dbReference type="GO" id="GO:0046872">
    <property type="term" value="F:metal ion binding"/>
    <property type="evidence" value="ECO:0007669"/>
    <property type="project" value="UniProtKB-KW"/>
</dbReference>
<name>A0A1F7Y4S6_9BACT</name>
<dbReference type="InterPro" id="IPR008949">
    <property type="entry name" value="Isoprenoid_synthase_dom_sf"/>
</dbReference>
<keyword evidence="3 7" id="KW-0808">Transferase</keyword>
<evidence type="ECO:0000256" key="2">
    <source>
        <dbReference type="ARBA" id="ARBA00006706"/>
    </source>
</evidence>
<dbReference type="PANTHER" id="PTHR43281:SF1">
    <property type="entry name" value="FARNESYL DIPHOSPHATE SYNTHASE"/>
    <property type="match status" value="1"/>
</dbReference>
<dbReference type="SUPFAM" id="SSF48576">
    <property type="entry name" value="Terpenoid synthases"/>
    <property type="match status" value="1"/>
</dbReference>
<dbReference type="InterPro" id="IPR000092">
    <property type="entry name" value="Polyprenyl_synt"/>
</dbReference>
<comment type="caution">
    <text evidence="8">The sequence shown here is derived from an EMBL/GenBank/DDBJ whole genome shotgun (WGS) entry which is preliminary data.</text>
</comment>
<feature type="non-terminal residue" evidence="8">
    <location>
        <position position="330"/>
    </location>
</feature>
<dbReference type="SFLD" id="SFLDS00005">
    <property type="entry name" value="Isoprenoid_Synthase_Type_I"/>
    <property type="match status" value="1"/>
</dbReference>
<dbReference type="PROSITE" id="PS00723">
    <property type="entry name" value="POLYPRENYL_SYNTHASE_1"/>
    <property type="match status" value="1"/>
</dbReference>
<dbReference type="EMBL" id="MGGE01000010">
    <property type="protein sequence ID" value="OGM21658.1"/>
    <property type="molecule type" value="Genomic_DNA"/>
</dbReference>
<sequence>MVRINKIVTKTKSKKAADAKATLENFVSKIEKELDSYFSNEITYAFGVSPKEKKLSSHIWNHIKEHNLRPAKRLRGSFVYYGYKLIGGKKEKDILRAAMSIELIHTALLMHDDFMDQDDTRRGLPTTHEHYKTYHEDNKFRFNSLHYGESMTVNVGDIALLAGHEIIGKSNFDSEKKLNALNRTLRGIVNTGFGQAYDITLEGKGIASEKDITDLHLAKTAIYTYENPLHIGAILAGSKQKDLELISKYAIPGGVAFQLQDDILGLYGDPIKTGKPAHSDLRQGKMTLLIIKALELGSKTQQKRLKEIWGKRNLTEAEANEARKIVRDTG</sequence>
<organism evidence="8 9">
    <name type="scientific">Candidatus Woesebacteria bacterium RIFCSPHIGHO2_01_FULL_38_9</name>
    <dbReference type="NCBI Taxonomy" id="1802492"/>
    <lineage>
        <taxon>Bacteria</taxon>
        <taxon>Candidatus Woeseibacteriota</taxon>
    </lineage>
</organism>
<dbReference type="InterPro" id="IPR033749">
    <property type="entry name" value="Polyprenyl_synt_CS"/>
</dbReference>
<dbReference type="Proteomes" id="UP000178419">
    <property type="component" value="Unassembled WGS sequence"/>
</dbReference>
<keyword evidence="5" id="KW-0460">Magnesium</keyword>
<reference evidence="8 9" key="1">
    <citation type="journal article" date="2016" name="Nat. Commun.">
        <title>Thousands of microbial genomes shed light on interconnected biogeochemical processes in an aquifer system.</title>
        <authorList>
            <person name="Anantharaman K."/>
            <person name="Brown C.T."/>
            <person name="Hug L.A."/>
            <person name="Sharon I."/>
            <person name="Castelle C.J."/>
            <person name="Probst A.J."/>
            <person name="Thomas B.C."/>
            <person name="Singh A."/>
            <person name="Wilkins M.J."/>
            <person name="Karaoz U."/>
            <person name="Brodie E.L."/>
            <person name="Williams K.H."/>
            <person name="Hubbard S.S."/>
            <person name="Banfield J.F."/>
        </authorList>
    </citation>
    <scope>NUCLEOTIDE SEQUENCE [LARGE SCALE GENOMIC DNA]</scope>
</reference>
<dbReference type="AlphaFoldDB" id="A0A1F7Y4S6"/>
<evidence type="ECO:0000313" key="8">
    <source>
        <dbReference type="EMBL" id="OGM21658.1"/>
    </source>
</evidence>
<dbReference type="GO" id="GO:0004659">
    <property type="term" value="F:prenyltransferase activity"/>
    <property type="evidence" value="ECO:0007669"/>
    <property type="project" value="InterPro"/>
</dbReference>
<evidence type="ECO:0000256" key="4">
    <source>
        <dbReference type="ARBA" id="ARBA00022723"/>
    </source>
</evidence>
<evidence type="ECO:0000256" key="7">
    <source>
        <dbReference type="RuleBase" id="RU004466"/>
    </source>
</evidence>
<proteinExistence type="inferred from homology"/>
<evidence type="ECO:0000313" key="9">
    <source>
        <dbReference type="Proteomes" id="UP000178419"/>
    </source>
</evidence>
<evidence type="ECO:0000256" key="3">
    <source>
        <dbReference type="ARBA" id="ARBA00022679"/>
    </source>
</evidence>
<dbReference type="PANTHER" id="PTHR43281">
    <property type="entry name" value="FARNESYL DIPHOSPHATE SYNTHASE"/>
    <property type="match status" value="1"/>
</dbReference>